<evidence type="ECO:0000256" key="1">
    <source>
        <dbReference type="SAM" id="Phobius"/>
    </source>
</evidence>
<feature type="transmembrane region" description="Helical" evidence="1">
    <location>
        <begin position="206"/>
        <end position="232"/>
    </location>
</feature>
<evidence type="ECO:0000313" key="2">
    <source>
        <dbReference type="EMBL" id="KOM47210.1"/>
    </source>
</evidence>
<name>A0A0L9UWH5_PHAAN</name>
<evidence type="ECO:0000313" key="3">
    <source>
        <dbReference type="Proteomes" id="UP000053144"/>
    </source>
</evidence>
<dbReference type="Proteomes" id="UP000053144">
    <property type="component" value="Chromosome 7"/>
</dbReference>
<dbReference type="EMBL" id="CM003377">
    <property type="protein sequence ID" value="KOM47210.1"/>
    <property type="molecule type" value="Genomic_DNA"/>
</dbReference>
<gene>
    <name evidence="2" type="ORF">LR48_Vigan07g091400</name>
</gene>
<feature type="transmembrane region" description="Helical" evidence="1">
    <location>
        <begin position="114"/>
        <end position="135"/>
    </location>
</feature>
<reference evidence="3" key="1">
    <citation type="journal article" date="2015" name="Proc. Natl. Acad. Sci. U.S.A.">
        <title>Genome sequencing of adzuki bean (Vigna angularis) provides insight into high starch and low fat accumulation and domestication.</title>
        <authorList>
            <person name="Yang K."/>
            <person name="Tian Z."/>
            <person name="Chen C."/>
            <person name="Luo L."/>
            <person name="Zhao B."/>
            <person name="Wang Z."/>
            <person name="Yu L."/>
            <person name="Li Y."/>
            <person name="Sun Y."/>
            <person name="Li W."/>
            <person name="Chen Y."/>
            <person name="Li Y."/>
            <person name="Zhang Y."/>
            <person name="Ai D."/>
            <person name="Zhao J."/>
            <person name="Shang C."/>
            <person name="Ma Y."/>
            <person name="Wu B."/>
            <person name="Wang M."/>
            <person name="Gao L."/>
            <person name="Sun D."/>
            <person name="Zhang P."/>
            <person name="Guo F."/>
            <person name="Wang W."/>
            <person name="Li Y."/>
            <person name="Wang J."/>
            <person name="Varshney R.K."/>
            <person name="Wang J."/>
            <person name="Ling H.Q."/>
            <person name="Wan P."/>
        </authorList>
    </citation>
    <scope>NUCLEOTIDE SEQUENCE</scope>
    <source>
        <strain evidence="3">cv. Jingnong 6</strain>
    </source>
</reference>
<proteinExistence type="predicted"/>
<keyword evidence="1" id="KW-0472">Membrane</keyword>
<keyword evidence="1" id="KW-0812">Transmembrane</keyword>
<dbReference type="Gramene" id="KOM47210">
    <property type="protein sequence ID" value="KOM47210"/>
    <property type="gene ID" value="LR48_Vigan07g091400"/>
</dbReference>
<protein>
    <recommendedName>
        <fullName evidence="4">Ubiquitin-like protease family profile domain-containing protein</fullName>
    </recommendedName>
</protein>
<keyword evidence="1" id="KW-1133">Transmembrane helix</keyword>
<evidence type="ECO:0008006" key="4">
    <source>
        <dbReference type="Google" id="ProtNLM"/>
    </source>
</evidence>
<sequence>MKTDLRTMLQGVIGKSQGQLVKILYPKVCNQQLDSWECGFYVMCWIKTIIRVVSTDDWNENRSKTPDSPAKHLQHIKSVKSATPFERSDQEKQPRVALEPKFIFRFHSLSSSSFRLFSLALSSSLLVLPAVVVAASGDFSKESTLRQNPPKENDPPSDPNLVVPSPAKFAMAVDALTDNSLPASSDSGIKVAFTYYSFRSDFPFSLLAFFAGYCEGEAFLAYGLFFFSFILVRICECWWHEEATTTFRVEARRRGGRRPFLPYSWFVHAWRGSDLEAPWSRQSVSAAQGSFTAKRLRIAIIAAGLGTSRLLEEVWGCWSSDWGLGI</sequence>
<organism evidence="2 3">
    <name type="scientific">Phaseolus angularis</name>
    <name type="common">Azuki bean</name>
    <name type="synonym">Vigna angularis</name>
    <dbReference type="NCBI Taxonomy" id="3914"/>
    <lineage>
        <taxon>Eukaryota</taxon>
        <taxon>Viridiplantae</taxon>
        <taxon>Streptophyta</taxon>
        <taxon>Embryophyta</taxon>
        <taxon>Tracheophyta</taxon>
        <taxon>Spermatophyta</taxon>
        <taxon>Magnoliopsida</taxon>
        <taxon>eudicotyledons</taxon>
        <taxon>Gunneridae</taxon>
        <taxon>Pentapetalae</taxon>
        <taxon>rosids</taxon>
        <taxon>fabids</taxon>
        <taxon>Fabales</taxon>
        <taxon>Fabaceae</taxon>
        <taxon>Papilionoideae</taxon>
        <taxon>50 kb inversion clade</taxon>
        <taxon>NPAAA clade</taxon>
        <taxon>indigoferoid/millettioid clade</taxon>
        <taxon>Phaseoleae</taxon>
        <taxon>Vigna</taxon>
    </lineage>
</organism>
<accession>A0A0L9UWH5</accession>
<dbReference type="AlphaFoldDB" id="A0A0L9UWH5"/>